<evidence type="ECO:0000256" key="3">
    <source>
        <dbReference type="ARBA" id="ARBA00022679"/>
    </source>
</evidence>
<sequence>MSVGRFAPVAVVGVACRLPQAPDPAAFWELLRDARSAITAPPHGRWEEAPDAPRFGGFLDDLDKFDPEFFGISPREAAEMDPQQRLVLELAWEALEDARLPPARLAATSAGVYVGAIAADYAALVARGGPAAVTRHTLTGLNRGLIANRVSHVLGLRGPSLTVDSAQSSSLVAVHLAAESLRSGESSVAIAAGVHLNIGTDGAVAAGRFGALSPDGRCFTFDARANGYVRGEGGVALVLKTLDQARADGDRVYALIAGSAVNNDGRTSGLTVPDPRAQAQVIRQAVTRAGVDPSDVQYVELHGTGTKVGDPVEAAALGAALGTGRAEPLHVGSAKTNVGHLEGAAGIVGLLKAVLCVRHRQLAASLNYETPNPGIPLGELRLRVRTSGGAWPRPDRPLVAGVSSFGMGGTNCHVVLTEAPAEITPERGAGASGVLPWVLSGASEGALRDQAAGILKLLEKPGAPAGADVALSLAATRAVFRHRAVLAGDEGEVRDGLRALAEGAQATALVRDVARPRGRTVLVFPGQGSQWAGMAVALLRESPVFAESIERTARALAPHTGWWLPDLLIGRPGAPPADRVDVVQPTLFAVMVALARLWESAGVRPDAVIGHSQGEIAAAHVAGALSLEEAATVVALRSRAITAIAGHGGMASVLLPVSAVRERLARYEGGLAVAAVNGAASTVVSGDAAAVAELVAAYQAEGVRARAVPVDYASHSAHVEPLRDRLLEELAGITPRTSEVTFYSTVTGEPLDTAGLTAEYWYRNLREPVEFDRAVRSAVAGGHDVFVESSPHPLLVEGVRETAGNVLATGTLRRDHGGLRRFLLSAGRLHAGGGAVDWAGLIGPDARLTDLPTYPFQRRSLWIAPSAPTAAPVPTEITAEAAVEAVVEAAAEAAAEAVVEAVVADAPEGFREVVAASAALVLGYSSGDDVDPDLTFKDLGFDSAAAVEFGQRLAEATGRRLSSSLVYDHPTVRAVADHLSGGTRPEEAAATATEEPIAVVAMSGRWPGGAQTPEDLWRILSADQDVISGFPLNRGWDLARLSGAGGSATGSGGFLHDADRFDAAFFGLSPREAAVMDPQQRLLLEAAWELYERAGLDPSAQRGSRTGVFVGVTPQEYGPRLHEIPDDYQGHALTGTLTSVASGRISYVLGLEGPAITIDTACSSSLVAVHLAVQALRRGECDRAVAGGAAIMSTPGMFTEFSRQGGLAPDGRCKPFAAAADGTAWAEAAGLVLLEPLSAARRAGHPVLAVIRGSAVNQDGASNGLTAPSGPSQERVIRAALASAGLAPGDVDAVEAHGTGTTLGDPIEAGAILATYGKDRERTLLLGSTKSHLGHTQAAAGVTGLVAMVQAIRHATLPATLHVDRPSPHVDWTSGDVALLTEPTPWPRTGRPRRAAVSSFGISGTNAHLILEQAPEPEHRDVPDLGAPLVLSAKSEQALRGQASRLRAWLADNPDGTGLARTLVTGRALFEHRAVLLTDSRDDGLSALADGADLPGLVRGTATRRGGLAVMFTGQGSQRAGMGRELAAAFPVFADALAEVAGHLDTHLDLPIREVMFTGGQGALDTTEYTQPALFAFEVALFRLAESFGLRPTHLIGHSIGELTAAHLAGVFPLADAAALVTARGRLMQSARADGAMAALRGTEDEIGGTVDLAAVNGPDSVVVSGGRDAVAELVARWRERGRQATMLQVSHAFHSSHMDQILAGFREVAERVTFSAPRLPLVSNVSGGLAGDEVRDPGYWAGHIRHAVRFRDGVATLRSLGVTDYLEAGPGGALTTLALDTLGSGGNLVVTAASRGGRPEPLAFRTALAELHVAGVTVDWRADVARPGPPPAGLPTYAFQRSRFWLTPAPAAGTSATGHPLLTAEVDLTDGSTVHAGRLPAAWPDDDAVADLAAHAARRAGGLRIEELTVETPLGADVQVQVLVGAAGGDGRRTVTVHSRRSAAEPWARNASGTFAPEPETAEPPDSARHALTAALLGRPEPDQLDRLLDLVQATGAAVLGHTDVQAVPPDKGFLDGEFDSLSSVELRNRLDRATGLRLPSTLVFDHPTPLAVAAYLRERLVPAEPADSGPDIEPEIGPEFDSEIDGATNDELFELIENELRLS</sequence>
<keyword evidence="3" id="KW-0808">Transferase</keyword>
<dbReference type="SUPFAM" id="SSF52151">
    <property type="entry name" value="FabD/lysophospholipase-like"/>
    <property type="match status" value="2"/>
</dbReference>
<dbReference type="CDD" id="cd00833">
    <property type="entry name" value="PKS"/>
    <property type="match status" value="2"/>
</dbReference>
<name>A0ABV9CIU8_9ACTN</name>
<feature type="domain" description="Carrier" evidence="6">
    <location>
        <begin position="1987"/>
        <end position="2062"/>
    </location>
</feature>
<dbReference type="SMART" id="SM00823">
    <property type="entry name" value="PKS_PP"/>
    <property type="match status" value="2"/>
</dbReference>
<dbReference type="InterPro" id="IPR009081">
    <property type="entry name" value="PP-bd_ACP"/>
</dbReference>
<organism evidence="8 9">
    <name type="scientific">Sphaerisporangium dianthi</name>
    <dbReference type="NCBI Taxonomy" id="1436120"/>
    <lineage>
        <taxon>Bacteria</taxon>
        <taxon>Bacillati</taxon>
        <taxon>Actinomycetota</taxon>
        <taxon>Actinomycetes</taxon>
        <taxon>Streptosporangiales</taxon>
        <taxon>Streptosporangiaceae</taxon>
        <taxon>Sphaerisporangium</taxon>
    </lineage>
</organism>
<feature type="compositionally biased region" description="Acidic residues" evidence="5">
    <location>
        <begin position="2072"/>
        <end position="2086"/>
    </location>
</feature>
<dbReference type="InterPro" id="IPR014030">
    <property type="entry name" value="Ketoacyl_synth_N"/>
</dbReference>
<dbReference type="SMART" id="SM01294">
    <property type="entry name" value="PKS_PP_betabranch"/>
    <property type="match status" value="1"/>
</dbReference>
<evidence type="ECO:0000313" key="8">
    <source>
        <dbReference type="EMBL" id="MFC4533139.1"/>
    </source>
</evidence>
<dbReference type="PROSITE" id="PS50075">
    <property type="entry name" value="CARRIER"/>
    <property type="match status" value="2"/>
</dbReference>
<keyword evidence="1" id="KW-0596">Phosphopantetheine</keyword>
<dbReference type="InterPro" id="IPR001227">
    <property type="entry name" value="Ac_transferase_dom_sf"/>
</dbReference>
<dbReference type="InterPro" id="IPR016039">
    <property type="entry name" value="Thiolase-like"/>
</dbReference>
<dbReference type="Pfam" id="PF00698">
    <property type="entry name" value="Acyl_transf_1"/>
    <property type="match status" value="2"/>
</dbReference>
<keyword evidence="2" id="KW-0597">Phosphoprotein</keyword>
<dbReference type="PROSITE" id="PS00606">
    <property type="entry name" value="KS3_1"/>
    <property type="match status" value="1"/>
</dbReference>
<keyword evidence="9" id="KW-1185">Reference proteome</keyword>
<evidence type="ECO:0000256" key="2">
    <source>
        <dbReference type="ARBA" id="ARBA00022553"/>
    </source>
</evidence>
<feature type="domain" description="Ketosynthase family 3 (KS3)" evidence="7">
    <location>
        <begin position="6"/>
        <end position="418"/>
    </location>
</feature>
<dbReference type="InterPro" id="IPR016036">
    <property type="entry name" value="Malonyl_transacylase_ACP-bd"/>
</dbReference>
<dbReference type="InterPro" id="IPR020841">
    <property type="entry name" value="PKS_Beta-ketoAc_synthase_dom"/>
</dbReference>
<dbReference type="Gene3D" id="3.40.366.10">
    <property type="entry name" value="Malonyl-Coenzyme A Acyl Carrier Protein, domain 2"/>
    <property type="match status" value="2"/>
</dbReference>
<dbReference type="Pfam" id="PF00550">
    <property type="entry name" value="PP-binding"/>
    <property type="match status" value="2"/>
</dbReference>
<comment type="caution">
    <text evidence="8">The sequence shown here is derived from an EMBL/GenBank/DDBJ whole genome shotgun (WGS) entry which is preliminary data.</text>
</comment>
<dbReference type="Gene3D" id="1.10.1200.10">
    <property type="entry name" value="ACP-like"/>
    <property type="match status" value="2"/>
</dbReference>
<dbReference type="PROSITE" id="PS52004">
    <property type="entry name" value="KS3_2"/>
    <property type="match status" value="2"/>
</dbReference>
<dbReference type="InterPro" id="IPR036736">
    <property type="entry name" value="ACP-like_sf"/>
</dbReference>
<reference evidence="9" key="1">
    <citation type="journal article" date="2019" name="Int. J. Syst. Evol. Microbiol.">
        <title>The Global Catalogue of Microorganisms (GCM) 10K type strain sequencing project: providing services to taxonomists for standard genome sequencing and annotation.</title>
        <authorList>
            <consortium name="The Broad Institute Genomics Platform"/>
            <consortium name="The Broad Institute Genome Sequencing Center for Infectious Disease"/>
            <person name="Wu L."/>
            <person name="Ma J."/>
        </authorList>
    </citation>
    <scope>NUCLEOTIDE SEQUENCE [LARGE SCALE GENOMIC DNA]</scope>
    <source>
        <strain evidence="9">CGMCC 4.7132</strain>
    </source>
</reference>
<evidence type="ECO:0000259" key="6">
    <source>
        <dbReference type="PROSITE" id="PS50075"/>
    </source>
</evidence>
<evidence type="ECO:0000256" key="4">
    <source>
        <dbReference type="ARBA" id="ARBA00023315"/>
    </source>
</evidence>
<dbReference type="Pfam" id="PF02801">
    <property type="entry name" value="Ketoacyl-synt_C"/>
    <property type="match status" value="2"/>
</dbReference>
<dbReference type="Pfam" id="PF16197">
    <property type="entry name" value="KAsynt_C_assoc"/>
    <property type="match status" value="2"/>
</dbReference>
<dbReference type="Gene3D" id="3.30.70.3290">
    <property type="match status" value="2"/>
</dbReference>
<dbReference type="InterPro" id="IPR020806">
    <property type="entry name" value="PKS_PP-bd"/>
</dbReference>
<dbReference type="SUPFAM" id="SSF47336">
    <property type="entry name" value="ACP-like"/>
    <property type="match status" value="2"/>
</dbReference>
<feature type="region of interest" description="Disordered" evidence="5">
    <location>
        <begin position="2066"/>
        <end position="2086"/>
    </location>
</feature>
<dbReference type="InterPro" id="IPR020807">
    <property type="entry name" value="PKS_DH"/>
</dbReference>
<feature type="domain" description="Carrier" evidence="6">
    <location>
        <begin position="908"/>
        <end position="983"/>
    </location>
</feature>
<dbReference type="Pfam" id="PF00109">
    <property type="entry name" value="ketoacyl-synt"/>
    <property type="match status" value="2"/>
</dbReference>
<dbReference type="Gene3D" id="3.40.47.10">
    <property type="match status" value="2"/>
</dbReference>
<dbReference type="PANTHER" id="PTHR43775">
    <property type="entry name" value="FATTY ACID SYNTHASE"/>
    <property type="match status" value="1"/>
</dbReference>
<dbReference type="RefSeq" id="WP_380842245.1">
    <property type="nucleotide sequence ID" value="NZ_JBHSFP010000013.1"/>
</dbReference>
<evidence type="ECO:0000313" key="9">
    <source>
        <dbReference type="Proteomes" id="UP001596004"/>
    </source>
</evidence>
<evidence type="ECO:0000256" key="5">
    <source>
        <dbReference type="SAM" id="MobiDB-lite"/>
    </source>
</evidence>
<dbReference type="SUPFAM" id="SSF53901">
    <property type="entry name" value="Thiolase-like"/>
    <property type="match status" value="2"/>
</dbReference>
<protein>
    <submittedName>
        <fullName evidence="8">Type I polyketide synthase</fullName>
    </submittedName>
</protein>
<dbReference type="InterPro" id="IPR050091">
    <property type="entry name" value="PKS_NRPS_Biosynth_Enz"/>
</dbReference>
<dbReference type="PROSITE" id="PS51257">
    <property type="entry name" value="PROKAR_LIPOPROTEIN"/>
    <property type="match status" value="1"/>
</dbReference>
<accession>A0ABV9CIU8</accession>
<feature type="domain" description="Ketosynthase family 3 (KS3)" evidence="7">
    <location>
        <begin position="994"/>
        <end position="1413"/>
    </location>
</feature>
<dbReference type="Proteomes" id="UP001596004">
    <property type="component" value="Unassembled WGS sequence"/>
</dbReference>
<proteinExistence type="predicted"/>
<dbReference type="SMART" id="SM00826">
    <property type="entry name" value="PKS_DH"/>
    <property type="match status" value="1"/>
</dbReference>
<dbReference type="InterPro" id="IPR032821">
    <property type="entry name" value="PKS_assoc"/>
</dbReference>
<feature type="region of interest" description="Disordered" evidence="5">
    <location>
        <begin position="1941"/>
        <end position="1967"/>
    </location>
</feature>
<dbReference type="SUPFAM" id="SSF55048">
    <property type="entry name" value="Probable ACP-binding domain of malonyl-CoA ACP transacylase"/>
    <property type="match status" value="2"/>
</dbReference>
<dbReference type="InterPro" id="IPR016035">
    <property type="entry name" value="Acyl_Trfase/lysoPLipase"/>
</dbReference>
<dbReference type="EMBL" id="JBHSFP010000013">
    <property type="protein sequence ID" value="MFC4533139.1"/>
    <property type="molecule type" value="Genomic_DNA"/>
</dbReference>
<gene>
    <name evidence="8" type="ORF">ACFO60_20395</name>
</gene>
<dbReference type="SMART" id="SM00827">
    <property type="entry name" value="PKS_AT"/>
    <property type="match status" value="2"/>
</dbReference>
<dbReference type="InterPro" id="IPR014043">
    <property type="entry name" value="Acyl_transferase_dom"/>
</dbReference>
<evidence type="ECO:0000256" key="1">
    <source>
        <dbReference type="ARBA" id="ARBA00022450"/>
    </source>
</evidence>
<dbReference type="InterPro" id="IPR018201">
    <property type="entry name" value="Ketoacyl_synth_AS"/>
</dbReference>
<evidence type="ECO:0000259" key="7">
    <source>
        <dbReference type="PROSITE" id="PS52004"/>
    </source>
</evidence>
<keyword evidence="4" id="KW-0012">Acyltransferase</keyword>
<dbReference type="SMART" id="SM00825">
    <property type="entry name" value="PKS_KS"/>
    <property type="match status" value="2"/>
</dbReference>
<dbReference type="InterPro" id="IPR014031">
    <property type="entry name" value="Ketoacyl_synth_C"/>
</dbReference>
<dbReference type="PANTHER" id="PTHR43775:SF51">
    <property type="entry name" value="INACTIVE PHENOLPHTHIOCEROL SYNTHESIS POLYKETIDE SYNTHASE TYPE I PKS1-RELATED"/>
    <property type="match status" value="1"/>
</dbReference>